<sequence>MPQLSKLLIDQKNIFLAPGDYFHSEFVDEHYHQLPVPLQQLQNLQLIEQYQLDLPDEKTLILPEILAENWSLLPSVAWGLGVIQYPGPLPWWGELSQYRQLHQKFSHLLWQDITQAIDTPQHLLALGAEQLLMCLNTFSHGYATRAKYMFSHRTQQMIPHTASTLLPWNIIEETCRYVREHTT</sequence>
<protein>
    <submittedName>
        <fullName evidence="1">Type III secretion system (T3SS) protein OrgA/MxiK</fullName>
    </submittedName>
</protein>
<gene>
    <name evidence="1" type="ORF">EC835_10848</name>
</gene>
<accession>A0A4R3NGX5</accession>
<comment type="caution">
    <text evidence="1">The sequence shown here is derived from an EMBL/GenBank/DDBJ whole genome shotgun (WGS) entry which is preliminary data.</text>
</comment>
<reference evidence="1 2" key="1">
    <citation type="submission" date="2019-03" db="EMBL/GenBank/DDBJ databases">
        <title>Genomic analyses of the natural microbiome of Caenorhabditis elegans.</title>
        <authorList>
            <person name="Samuel B."/>
        </authorList>
    </citation>
    <scope>NUCLEOTIDE SEQUENCE [LARGE SCALE GENOMIC DNA]</scope>
    <source>
        <strain evidence="1 2">JUb102</strain>
    </source>
</reference>
<dbReference type="Proteomes" id="UP000295055">
    <property type="component" value="Unassembled WGS sequence"/>
</dbReference>
<name>A0A4R3NGX5_9GAMM</name>
<dbReference type="RefSeq" id="WP_132496836.1">
    <property type="nucleotide sequence ID" value="NZ_SMAS01000008.1"/>
</dbReference>
<evidence type="ECO:0000313" key="2">
    <source>
        <dbReference type="Proteomes" id="UP000295055"/>
    </source>
</evidence>
<proteinExistence type="predicted"/>
<dbReference type="AlphaFoldDB" id="A0A4R3NGX5"/>
<dbReference type="Pfam" id="PF09482">
    <property type="entry name" value="OrgA_MxiK"/>
    <property type="match status" value="1"/>
</dbReference>
<dbReference type="InterPro" id="IPR013388">
    <property type="entry name" value="T3SS_OrgA/MxiK"/>
</dbReference>
<dbReference type="EMBL" id="SMAS01000008">
    <property type="protein sequence ID" value="TCT30899.1"/>
    <property type="molecule type" value="Genomic_DNA"/>
</dbReference>
<evidence type="ECO:0000313" key="1">
    <source>
        <dbReference type="EMBL" id="TCT30899.1"/>
    </source>
</evidence>
<organism evidence="1 2">
    <name type="scientific">Providencia alcalifaciens</name>
    <dbReference type="NCBI Taxonomy" id="126385"/>
    <lineage>
        <taxon>Bacteria</taxon>
        <taxon>Pseudomonadati</taxon>
        <taxon>Pseudomonadota</taxon>
        <taxon>Gammaproteobacteria</taxon>
        <taxon>Enterobacterales</taxon>
        <taxon>Morganellaceae</taxon>
        <taxon>Providencia</taxon>
    </lineage>
</organism>
<dbReference type="OrthoDB" id="6466678at2"/>